<dbReference type="AlphaFoldDB" id="A0A7J6WX52"/>
<dbReference type="Gene3D" id="3.40.350.10">
    <property type="entry name" value="Creatinase/prolidase N-terminal domain"/>
    <property type="match status" value="1"/>
</dbReference>
<comment type="function">
    <text evidence="1">Component of the FACT complex, a general chromatin factor that acts to reorganize nucleosomes. The FACT complex is involved in multiple processes that require DNA as a template such as mRNA elongation, DNA replication and DNA repair. During transcription elongation the FACT complex acts as a histone chaperone that both destabilizes and restores nucleosomal structure. It facilitates the passage of RNA polymerase II and transcription by promoting the dissociation of one histone H2A-H2B dimer from the nucleosome, then subsequently promotes the reestablishment of the nucleosome following the passage of RNA polymerase II.</text>
</comment>
<dbReference type="InterPro" id="IPR040258">
    <property type="entry name" value="Spt16"/>
</dbReference>
<keyword evidence="1" id="KW-0235">DNA replication</keyword>
<organism evidence="3 4">
    <name type="scientific">Thalictrum thalictroides</name>
    <name type="common">Rue-anemone</name>
    <name type="synonym">Anemone thalictroides</name>
    <dbReference type="NCBI Taxonomy" id="46969"/>
    <lineage>
        <taxon>Eukaryota</taxon>
        <taxon>Viridiplantae</taxon>
        <taxon>Streptophyta</taxon>
        <taxon>Embryophyta</taxon>
        <taxon>Tracheophyta</taxon>
        <taxon>Spermatophyta</taxon>
        <taxon>Magnoliopsida</taxon>
        <taxon>Ranunculales</taxon>
        <taxon>Ranunculaceae</taxon>
        <taxon>Thalictroideae</taxon>
        <taxon>Thalictrum</taxon>
    </lineage>
</organism>
<comment type="caution">
    <text evidence="3">The sequence shown here is derived from an EMBL/GenBank/DDBJ whole genome shotgun (WGS) entry which is preliminary data.</text>
</comment>
<comment type="subunit">
    <text evidence="1">Component of the FACT complex.</text>
</comment>
<evidence type="ECO:0000313" key="3">
    <source>
        <dbReference type="EMBL" id="KAF5200672.1"/>
    </source>
</evidence>
<evidence type="ECO:0000313" key="4">
    <source>
        <dbReference type="Proteomes" id="UP000554482"/>
    </source>
</evidence>
<keyword evidence="1" id="KW-0227">DNA damage</keyword>
<dbReference type="GO" id="GO:0006260">
    <property type="term" value="P:DNA replication"/>
    <property type="evidence" value="ECO:0007669"/>
    <property type="project" value="UniProtKB-KW"/>
</dbReference>
<dbReference type="SMART" id="SM01285">
    <property type="entry name" value="FACT-Spt16_Nlob"/>
    <property type="match status" value="1"/>
</dbReference>
<dbReference type="InterPro" id="IPR029148">
    <property type="entry name" value="FACT-SPT16_Nlobe"/>
</dbReference>
<dbReference type="PANTHER" id="PTHR13980:SF21">
    <property type="entry name" value="FACT COMPLEX SUBUNIT"/>
    <property type="match status" value="1"/>
</dbReference>
<keyword evidence="1" id="KW-0804">Transcription</keyword>
<protein>
    <recommendedName>
        <fullName evidence="1">FACT complex subunit</fullName>
    </recommendedName>
</protein>
<keyword evidence="1" id="KW-0539">Nucleus</keyword>
<reference evidence="3 4" key="1">
    <citation type="submission" date="2020-06" db="EMBL/GenBank/DDBJ databases">
        <title>Transcriptomic and genomic resources for Thalictrum thalictroides and T. hernandezii: Facilitating candidate gene discovery in an emerging model plant lineage.</title>
        <authorList>
            <person name="Arias T."/>
            <person name="Riano-Pachon D.M."/>
            <person name="Di Stilio V.S."/>
        </authorList>
    </citation>
    <scope>NUCLEOTIDE SEQUENCE [LARGE SCALE GENOMIC DNA]</scope>
    <source>
        <strain evidence="4">cv. WT478/WT964</strain>
        <tissue evidence="3">Leaves</tissue>
    </source>
</reference>
<dbReference type="GO" id="GO:0006281">
    <property type="term" value="P:DNA repair"/>
    <property type="evidence" value="ECO:0007669"/>
    <property type="project" value="UniProtKB-UniRule"/>
</dbReference>
<accession>A0A7J6WX52</accession>
<keyword evidence="1" id="KW-0805">Transcription regulation</keyword>
<dbReference type="OrthoDB" id="1301824at2759"/>
<dbReference type="GO" id="GO:0006368">
    <property type="term" value="P:transcription elongation by RNA polymerase II"/>
    <property type="evidence" value="ECO:0007669"/>
    <property type="project" value="TreeGrafter"/>
</dbReference>
<dbReference type="InterPro" id="IPR029149">
    <property type="entry name" value="Creatin/AminoP/Spt16_N"/>
</dbReference>
<dbReference type="EMBL" id="JABWDY010010426">
    <property type="protein sequence ID" value="KAF5200672.1"/>
    <property type="molecule type" value="Genomic_DNA"/>
</dbReference>
<dbReference type="Proteomes" id="UP000554482">
    <property type="component" value="Unassembled WGS sequence"/>
</dbReference>
<gene>
    <name evidence="3" type="ORF">FRX31_009737</name>
</gene>
<dbReference type="GO" id="GO:0031491">
    <property type="term" value="F:nucleosome binding"/>
    <property type="evidence" value="ECO:0007669"/>
    <property type="project" value="TreeGrafter"/>
</dbReference>
<comment type="similarity">
    <text evidence="1">Belongs to the peptidase M24 family. SPT16 subfamily.</text>
</comment>
<sequence length="269" mass="30736">MNLKLFKKNLRSLYKDWERYKQKAYGGSDVLVVSTSPISSSHSISDRFCLWLLGYVFADTTAIFTSKEIHYICPKHKVSLLKALTSSADEAVNVQLIVHEKAKGDDGLRIVDDILSNIRVQFKLEYLSKIRVQCMLKNKKYEFDVENNKDCTMVVGHVEKESVLGCSTIIKKKPNEFCTVDIRDGLSKFVKVDAGENKDISKENMGESAVVWGFKRSDERDVDIYLQKLSKEAEEKILLAEVSQENPNLRRRGKKVEAIGSEIDEWIFV</sequence>
<proteinExistence type="inferred from homology"/>
<dbReference type="GO" id="GO:0035101">
    <property type="term" value="C:FACT complex"/>
    <property type="evidence" value="ECO:0007669"/>
    <property type="project" value="UniProtKB-UniRule"/>
</dbReference>
<comment type="subcellular location">
    <subcellularLocation>
        <location evidence="1">Nucleus</location>
    </subcellularLocation>
    <subcellularLocation>
        <location evidence="1">Chromosome</location>
    </subcellularLocation>
</comment>
<dbReference type="Pfam" id="PF14826">
    <property type="entry name" value="FACT-Spt16_Nlob"/>
    <property type="match status" value="1"/>
</dbReference>
<evidence type="ECO:0000256" key="1">
    <source>
        <dbReference type="RuleBase" id="RU367052"/>
    </source>
</evidence>
<keyword evidence="1" id="KW-0158">Chromosome</keyword>
<name>A0A7J6WX52_THATH</name>
<evidence type="ECO:0000259" key="2">
    <source>
        <dbReference type="SMART" id="SM01285"/>
    </source>
</evidence>
<keyword evidence="4" id="KW-1185">Reference proteome</keyword>
<keyword evidence="1" id="KW-0234">DNA repair</keyword>
<dbReference type="PANTHER" id="PTHR13980">
    <property type="entry name" value="CDC68 RELATED"/>
    <property type="match status" value="1"/>
</dbReference>
<feature type="domain" description="FACT complex subunit SPT16 N-terminal lobe" evidence="2">
    <location>
        <begin position="1"/>
        <end position="186"/>
    </location>
</feature>